<comment type="caution">
    <text evidence="2">The sequence shown here is derived from an EMBL/GenBank/DDBJ whole genome shotgun (WGS) entry which is preliminary data.</text>
</comment>
<evidence type="ECO:0000313" key="2">
    <source>
        <dbReference type="EMBL" id="KAG9450996.1"/>
    </source>
</evidence>
<reference evidence="2 3" key="1">
    <citation type="submission" date="2021-07" db="EMBL/GenBank/DDBJ databases">
        <title>The Aristolochia fimbriata genome: insights into angiosperm evolution, floral development and chemical biosynthesis.</title>
        <authorList>
            <person name="Jiao Y."/>
        </authorList>
    </citation>
    <scope>NUCLEOTIDE SEQUENCE [LARGE SCALE GENOMIC DNA]</scope>
    <source>
        <strain evidence="2">IBCAS-2021</strain>
        <tissue evidence="2">Leaf</tissue>
    </source>
</reference>
<organism evidence="2 3">
    <name type="scientific">Aristolochia fimbriata</name>
    <name type="common">White veined hardy Dutchman's pipe vine</name>
    <dbReference type="NCBI Taxonomy" id="158543"/>
    <lineage>
        <taxon>Eukaryota</taxon>
        <taxon>Viridiplantae</taxon>
        <taxon>Streptophyta</taxon>
        <taxon>Embryophyta</taxon>
        <taxon>Tracheophyta</taxon>
        <taxon>Spermatophyta</taxon>
        <taxon>Magnoliopsida</taxon>
        <taxon>Magnoliidae</taxon>
        <taxon>Piperales</taxon>
        <taxon>Aristolochiaceae</taxon>
        <taxon>Aristolochia</taxon>
    </lineage>
</organism>
<proteinExistence type="predicted"/>
<gene>
    <name evidence="2" type="ORF">H6P81_010961</name>
</gene>
<evidence type="ECO:0000313" key="3">
    <source>
        <dbReference type="Proteomes" id="UP000825729"/>
    </source>
</evidence>
<feature type="region of interest" description="Disordered" evidence="1">
    <location>
        <begin position="52"/>
        <end position="79"/>
    </location>
</feature>
<sequence>MKVINVNETSLTETRDRVKHGGRKWLAEEGLLAGNGCVLDGRLLNRRIRRRRRRGECNESESWDSTRDPRKRRAETQLDATPLPALALRQCVYLRPTDDVGDSVAFIWSGRESKVTADRA</sequence>
<dbReference type="EMBL" id="JAINDJ010000004">
    <property type="protein sequence ID" value="KAG9450996.1"/>
    <property type="molecule type" value="Genomic_DNA"/>
</dbReference>
<evidence type="ECO:0000256" key="1">
    <source>
        <dbReference type="SAM" id="MobiDB-lite"/>
    </source>
</evidence>
<keyword evidence="3" id="KW-1185">Reference proteome</keyword>
<dbReference type="Proteomes" id="UP000825729">
    <property type="component" value="Unassembled WGS sequence"/>
</dbReference>
<name>A0AAV7ERC5_ARIFI</name>
<dbReference type="AlphaFoldDB" id="A0AAV7ERC5"/>
<accession>A0AAV7ERC5</accession>
<protein>
    <submittedName>
        <fullName evidence="2">Uncharacterized protein</fullName>
    </submittedName>
</protein>